<dbReference type="PANTHER" id="PTHR43833:SF5">
    <property type="entry name" value="TRK SYSTEM POTASSIUM UPTAKE PROTEIN TRKA"/>
    <property type="match status" value="1"/>
</dbReference>
<reference evidence="9 10" key="2">
    <citation type="submission" date="2018-08" db="EMBL/GenBank/DDBJ databases">
        <title>A genome reference for cultivated species of the human gut microbiota.</title>
        <authorList>
            <person name="Zou Y."/>
            <person name="Xue W."/>
            <person name="Luo G."/>
        </authorList>
    </citation>
    <scope>NUCLEOTIDE SEQUENCE [LARGE SCALE GENOMIC DNA]</scope>
    <source>
        <strain evidence="6 9">AF19-13AC</strain>
        <strain evidence="7 10">TF05-11AC</strain>
    </source>
</reference>
<evidence type="ECO:0000313" key="10">
    <source>
        <dbReference type="Proteomes" id="UP000261257"/>
    </source>
</evidence>
<name>A0A174CUU3_9FIRM</name>
<evidence type="ECO:0000313" key="8">
    <source>
        <dbReference type="Proteomes" id="UP000095651"/>
    </source>
</evidence>
<dbReference type="GO" id="GO:0006813">
    <property type="term" value="P:potassium ion transport"/>
    <property type="evidence" value="ECO:0007669"/>
    <property type="project" value="InterPro"/>
</dbReference>
<gene>
    <name evidence="5" type="primary">trkA_3</name>
    <name evidence="6" type="ORF">DWX31_01930</name>
    <name evidence="7" type="ORF">DXC39_05755</name>
    <name evidence="5" type="ORF">ERS852407_02047</name>
</gene>
<evidence type="ECO:0000259" key="4">
    <source>
        <dbReference type="PROSITE" id="PS51202"/>
    </source>
</evidence>
<evidence type="ECO:0000256" key="1">
    <source>
        <dbReference type="ARBA" id="ARBA00022448"/>
    </source>
</evidence>
<dbReference type="GO" id="GO:0008324">
    <property type="term" value="F:monoatomic cation transmembrane transporter activity"/>
    <property type="evidence" value="ECO:0007669"/>
    <property type="project" value="InterPro"/>
</dbReference>
<dbReference type="Proteomes" id="UP000095651">
    <property type="component" value="Unassembled WGS sequence"/>
</dbReference>
<dbReference type="InterPro" id="IPR036721">
    <property type="entry name" value="RCK_C_sf"/>
</dbReference>
<feature type="domain" description="RCK C-terminal" evidence="4">
    <location>
        <begin position="138"/>
        <end position="220"/>
    </location>
</feature>
<organism evidence="5 8">
    <name type="scientific">Hungatella hathewayi</name>
    <dbReference type="NCBI Taxonomy" id="154046"/>
    <lineage>
        <taxon>Bacteria</taxon>
        <taxon>Bacillati</taxon>
        <taxon>Bacillota</taxon>
        <taxon>Clostridia</taxon>
        <taxon>Lachnospirales</taxon>
        <taxon>Lachnospiraceae</taxon>
        <taxon>Hungatella</taxon>
    </lineage>
</organism>
<evidence type="ECO:0000313" key="9">
    <source>
        <dbReference type="Proteomes" id="UP000261023"/>
    </source>
</evidence>
<dbReference type="PROSITE" id="PS51201">
    <property type="entry name" value="RCK_N"/>
    <property type="match status" value="1"/>
</dbReference>
<dbReference type="PANTHER" id="PTHR43833">
    <property type="entry name" value="POTASSIUM CHANNEL PROTEIN 2-RELATED-RELATED"/>
    <property type="match status" value="1"/>
</dbReference>
<keyword evidence="2" id="KW-0406">Ion transport</keyword>
<evidence type="ECO:0000313" key="5">
    <source>
        <dbReference type="EMBL" id="CUO16944.1"/>
    </source>
</evidence>
<dbReference type="EMBL" id="QTJW01000001">
    <property type="protein sequence ID" value="RGD72616.1"/>
    <property type="molecule type" value="Genomic_DNA"/>
</dbReference>
<dbReference type="EMBL" id="CYZE01000004">
    <property type="protein sequence ID" value="CUO16944.1"/>
    <property type="molecule type" value="Genomic_DNA"/>
</dbReference>
<dbReference type="InterPro" id="IPR050721">
    <property type="entry name" value="Trk_Ktr_HKT_K-transport"/>
</dbReference>
<evidence type="ECO:0000256" key="2">
    <source>
        <dbReference type="ARBA" id="ARBA00023065"/>
    </source>
</evidence>
<proteinExistence type="predicted"/>
<evidence type="ECO:0000313" key="6">
    <source>
        <dbReference type="EMBL" id="RGD72616.1"/>
    </source>
</evidence>
<dbReference type="PROSITE" id="PS51202">
    <property type="entry name" value="RCK_C"/>
    <property type="match status" value="1"/>
</dbReference>
<dbReference type="InterPro" id="IPR006037">
    <property type="entry name" value="RCK_C"/>
</dbReference>
<evidence type="ECO:0000313" key="7">
    <source>
        <dbReference type="EMBL" id="RGM07974.1"/>
    </source>
</evidence>
<evidence type="ECO:0000259" key="3">
    <source>
        <dbReference type="PROSITE" id="PS51201"/>
    </source>
</evidence>
<dbReference type="RefSeq" id="WP_025530875.1">
    <property type="nucleotide sequence ID" value="NZ_CABIXC010000004.1"/>
</dbReference>
<dbReference type="AlphaFoldDB" id="A0A174CUU3"/>
<dbReference type="InterPro" id="IPR003148">
    <property type="entry name" value="RCK_N"/>
</dbReference>
<dbReference type="OrthoDB" id="9775180at2"/>
<dbReference type="EMBL" id="QSSQ01000002">
    <property type="protein sequence ID" value="RGM07974.1"/>
    <property type="molecule type" value="Genomic_DNA"/>
</dbReference>
<reference evidence="5 8" key="1">
    <citation type="submission" date="2015-09" db="EMBL/GenBank/DDBJ databases">
        <authorList>
            <consortium name="Pathogen Informatics"/>
        </authorList>
    </citation>
    <scope>NUCLEOTIDE SEQUENCE [LARGE SCALE GENOMIC DNA]</scope>
    <source>
        <strain evidence="5 8">2789STDY5608850</strain>
    </source>
</reference>
<dbReference type="Proteomes" id="UP000261023">
    <property type="component" value="Unassembled WGS sequence"/>
</dbReference>
<dbReference type="Pfam" id="PF02254">
    <property type="entry name" value="TrkA_N"/>
    <property type="match status" value="1"/>
</dbReference>
<dbReference type="InterPro" id="IPR036291">
    <property type="entry name" value="NAD(P)-bd_dom_sf"/>
</dbReference>
<feature type="domain" description="RCK N-terminal" evidence="3">
    <location>
        <begin position="1"/>
        <end position="118"/>
    </location>
</feature>
<dbReference type="Gene3D" id="3.30.70.1450">
    <property type="entry name" value="Regulator of K+ conductance, C-terminal domain"/>
    <property type="match status" value="1"/>
</dbReference>
<dbReference type="SUPFAM" id="SSF51735">
    <property type="entry name" value="NAD(P)-binding Rossmann-fold domains"/>
    <property type="match status" value="1"/>
</dbReference>
<sequence>MKIVVAGGRDEADFLIGLLLMGKHKLITVNEDMSYCEHLAAVHDDISVIYGDPCKEYVMEDAGIRGCDIVIALREKDADNLEICQMAKRLFAVKKTVCTVRNPKNVEIFELLGVDRAISATYMLAHYIEQASVVEDLVKVMPLENQRVLVNEIRVMSDCPAVGQKIADMRLPFNTIISCIIRDAEVTVPNGQSKIMAGDRLVVMTTPESQKEAVKAIIGSEENEK</sequence>
<keyword evidence="1" id="KW-0813">Transport</keyword>
<dbReference type="Gene3D" id="3.40.50.720">
    <property type="entry name" value="NAD(P)-binding Rossmann-like Domain"/>
    <property type="match status" value="1"/>
</dbReference>
<protein>
    <submittedName>
        <fullName evidence="5">K+ transport system, NAD-binding component</fullName>
    </submittedName>
    <submittedName>
        <fullName evidence="6">TrkA family potassium uptake protein</fullName>
    </submittedName>
</protein>
<dbReference type="Proteomes" id="UP000261257">
    <property type="component" value="Unassembled WGS sequence"/>
</dbReference>
<dbReference type="Pfam" id="PF02080">
    <property type="entry name" value="TrkA_C"/>
    <property type="match status" value="1"/>
</dbReference>
<dbReference type="SUPFAM" id="SSF116726">
    <property type="entry name" value="TrkA C-terminal domain-like"/>
    <property type="match status" value="1"/>
</dbReference>
<accession>A0A174CUU3</accession>